<accession>A0A091E6H2</accession>
<gene>
    <name evidence="1" type="ORF">H920_00418</name>
</gene>
<proteinExistence type="predicted"/>
<reference evidence="1 2" key="1">
    <citation type="submission" date="2013-11" db="EMBL/GenBank/DDBJ databases">
        <title>The Damaraland mole rat (Fukomys damarensis) genome and evolution of African mole rats.</title>
        <authorList>
            <person name="Gladyshev V.N."/>
            <person name="Fang X."/>
        </authorList>
    </citation>
    <scope>NUCLEOTIDE SEQUENCE [LARGE SCALE GENOMIC DNA]</scope>
    <source>
        <tissue evidence="1">Liver</tissue>
    </source>
</reference>
<evidence type="ECO:0000313" key="1">
    <source>
        <dbReference type="EMBL" id="KFO38180.1"/>
    </source>
</evidence>
<name>A0A091E6H2_FUKDA</name>
<protein>
    <submittedName>
        <fullName evidence="1">Protein archease</fullName>
    </submittedName>
</protein>
<evidence type="ECO:0000313" key="2">
    <source>
        <dbReference type="Proteomes" id="UP000028990"/>
    </source>
</evidence>
<dbReference type="AlphaFoldDB" id="A0A091E6H2"/>
<sequence length="90" mass="10381">MLQEEEDVRDCSLTEDQKVLRTKYTPVFQKYEHLDCSANVYAHGEKLCRECSSSVPATFSCMRDTEMTDTVFCFTFWVNGFVSLVLMNSS</sequence>
<organism evidence="1 2">
    <name type="scientific">Fukomys damarensis</name>
    <name type="common">Damaraland mole rat</name>
    <name type="synonym">Cryptomys damarensis</name>
    <dbReference type="NCBI Taxonomy" id="885580"/>
    <lineage>
        <taxon>Eukaryota</taxon>
        <taxon>Metazoa</taxon>
        <taxon>Chordata</taxon>
        <taxon>Craniata</taxon>
        <taxon>Vertebrata</taxon>
        <taxon>Euteleostomi</taxon>
        <taxon>Mammalia</taxon>
        <taxon>Eutheria</taxon>
        <taxon>Euarchontoglires</taxon>
        <taxon>Glires</taxon>
        <taxon>Rodentia</taxon>
        <taxon>Hystricomorpha</taxon>
        <taxon>Bathyergidae</taxon>
        <taxon>Fukomys</taxon>
    </lineage>
</organism>
<dbReference type="EMBL" id="KN120606">
    <property type="protein sequence ID" value="KFO38180.1"/>
    <property type="molecule type" value="Genomic_DNA"/>
</dbReference>
<dbReference type="Proteomes" id="UP000028990">
    <property type="component" value="Unassembled WGS sequence"/>
</dbReference>
<keyword evidence="2" id="KW-1185">Reference proteome</keyword>